<evidence type="ECO:0000313" key="9">
    <source>
        <dbReference type="EMBL" id="CAD7704054.1"/>
    </source>
</evidence>
<evidence type="ECO:0000256" key="6">
    <source>
        <dbReference type="RuleBase" id="RU000304"/>
    </source>
</evidence>
<dbReference type="Pfam" id="PF00069">
    <property type="entry name" value="Pkinase"/>
    <property type="match status" value="1"/>
</dbReference>
<gene>
    <name evidence="9" type="ORF">OSTQU699_LOCUS9411</name>
</gene>
<dbReference type="PROSITE" id="PS00108">
    <property type="entry name" value="PROTEIN_KINASE_ST"/>
    <property type="match status" value="1"/>
</dbReference>
<dbReference type="SUPFAM" id="SSF56112">
    <property type="entry name" value="Protein kinase-like (PK-like)"/>
    <property type="match status" value="1"/>
</dbReference>
<evidence type="ECO:0000256" key="7">
    <source>
        <dbReference type="SAM" id="MobiDB-lite"/>
    </source>
</evidence>
<dbReference type="GO" id="GO:0004674">
    <property type="term" value="F:protein serine/threonine kinase activity"/>
    <property type="evidence" value="ECO:0007669"/>
    <property type="project" value="UniProtKB-KW"/>
</dbReference>
<evidence type="ECO:0000313" key="10">
    <source>
        <dbReference type="Proteomes" id="UP000708148"/>
    </source>
</evidence>
<dbReference type="SMART" id="SM00220">
    <property type="entry name" value="S_TKc"/>
    <property type="match status" value="1"/>
</dbReference>
<dbReference type="PROSITE" id="PS50011">
    <property type="entry name" value="PROTEIN_KINASE_DOM"/>
    <property type="match status" value="1"/>
</dbReference>
<comment type="caution">
    <text evidence="9">The sequence shown here is derived from an EMBL/GenBank/DDBJ whole genome shotgun (WGS) entry which is preliminary data.</text>
</comment>
<organism evidence="9 10">
    <name type="scientific">Ostreobium quekettii</name>
    <dbReference type="NCBI Taxonomy" id="121088"/>
    <lineage>
        <taxon>Eukaryota</taxon>
        <taxon>Viridiplantae</taxon>
        <taxon>Chlorophyta</taxon>
        <taxon>core chlorophytes</taxon>
        <taxon>Ulvophyceae</taxon>
        <taxon>TCBD clade</taxon>
        <taxon>Bryopsidales</taxon>
        <taxon>Ostreobineae</taxon>
        <taxon>Ostreobiaceae</taxon>
        <taxon>Ostreobium</taxon>
    </lineage>
</organism>
<dbReference type="InterPro" id="IPR011009">
    <property type="entry name" value="Kinase-like_dom_sf"/>
</dbReference>
<dbReference type="Gene3D" id="1.10.510.10">
    <property type="entry name" value="Transferase(Phosphotransferase) domain 1"/>
    <property type="match status" value="1"/>
</dbReference>
<comment type="similarity">
    <text evidence="6">Belongs to the protein kinase superfamily.</text>
</comment>
<dbReference type="InterPro" id="IPR000719">
    <property type="entry name" value="Prot_kinase_dom"/>
</dbReference>
<reference evidence="9" key="1">
    <citation type="submission" date="2020-12" db="EMBL/GenBank/DDBJ databases">
        <authorList>
            <person name="Iha C."/>
        </authorList>
    </citation>
    <scope>NUCLEOTIDE SEQUENCE</scope>
</reference>
<keyword evidence="1" id="KW-0808">Transferase</keyword>
<protein>
    <recommendedName>
        <fullName evidence="8">Protein kinase domain-containing protein</fullName>
    </recommendedName>
</protein>
<dbReference type="GO" id="GO:0005524">
    <property type="term" value="F:ATP binding"/>
    <property type="evidence" value="ECO:0007669"/>
    <property type="project" value="UniProtKB-UniRule"/>
</dbReference>
<evidence type="ECO:0000256" key="2">
    <source>
        <dbReference type="ARBA" id="ARBA00022741"/>
    </source>
</evidence>
<dbReference type="InterPro" id="IPR017441">
    <property type="entry name" value="Protein_kinase_ATP_BS"/>
</dbReference>
<dbReference type="Proteomes" id="UP000708148">
    <property type="component" value="Unassembled WGS sequence"/>
</dbReference>
<evidence type="ECO:0000256" key="3">
    <source>
        <dbReference type="ARBA" id="ARBA00022777"/>
    </source>
</evidence>
<accession>A0A8S1JDZ4</accession>
<keyword evidence="10" id="KW-1185">Reference proteome</keyword>
<dbReference type="FunFam" id="1.10.510.10:FF:000571">
    <property type="entry name" value="Maternal embryonic leucine zipper kinase"/>
    <property type="match status" value="1"/>
</dbReference>
<dbReference type="CDD" id="cd05117">
    <property type="entry name" value="STKc_CAMK"/>
    <property type="match status" value="1"/>
</dbReference>
<proteinExistence type="inferred from homology"/>
<feature type="binding site" evidence="5">
    <location>
        <position position="112"/>
    </location>
    <ligand>
        <name>ATP</name>
        <dbReference type="ChEBI" id="CHEBI:30616"/>
    </ligand>
</feature>
<evidence type="ECO:0000256" key="1">
    <source>
        <dbReference type="ARBA" id="ARBA00022679"/>
    </source>
</evidence>
<keyword evidence="6" id="KW-0723">Serine/threonine-protein kinase</keyword>
<keyword evidence="2 5" id="KW-0547">Nucleotide-binding</keyword>
<name>A0A8S1JDZ4_9CHLO</name>
<dbReference type="InterPro" id="IPR008271">
    <property type="entry name" value="Ser/Thr_kinase_AS"/>
</dbReference>
<dbReference type="PROSITE" id="PS00107">
    <property type="entry name" value="PROTEIN_KINASE_ATP"/>
    <property type="match status" value="1"/>
</dbReference>
<dbReference type="PANTHER" id="PTHR24347">
    <property type="entry name" value="SERINE/THREONINE-PROTEIN KINASE"/>
    <property type="match status" value="1"/>
</dbReference>
<evidence type="ECO:0000259" key="8">
    <source>
        <dbReference type="PROSITE" id="PS50011"/>
    </source>
</evidence>
<feature type="region of interest" description="Disordered" evidence="7">
    <location>
        <begin position="382"/>
        <end position="418"/>
    </location>
</feature>
<evidence type="ECO:0000256" key="4">
    <source>
        <dbReference type="ARBA" id="ARBA00022840"/>
    </source>
</evidence>
<keyword evidence="3" id="KW-0418">Kinase</keyword>
<evidence type="ECO:0000256" key="5">
    <source>
        <dbReference type="PROSITE-ProRule" id="PRU10141"/>
    </source>
</evidence>
<sequence length="418" mass="46573">MGRRLRALGNWVLCGWGASNVDKPNADNKDAKMQDVVPDALVTTTLPRLPAGPPEDVEARMLKSPKRKKGRVKDYYHLGRTLGTGGFAAVMLATEKSTGQKYACKIMSLPGKDALLDDETMSREEVLKEVEIVSKTHHHNILALKEFFLSKTKVYLITELLEGGQLLDALLARTDRHYTEADAKIVVKQLLEGLHYLHERNVIHRDLKLENLMLVQPDNIHEIKIVDFGLARHTISSMATVCGTPQYVAPEVITRDVKDYGKTVDMWGVGVILYILLSGSPPFWDQNEMVMYSKIKAGDFSLEDKVWKKVSSSAKDLVQKLLTVDPNNRLTVGGALKHKWITDSVSSTPLDDARKNMEDKSPMFKLRQAGAAVVMLNRMQKEQEELVRSVEEEDDADIEESEAEGNGSPGKPVNGTPS</sequence>
<keyword evidence="4 5" id="KW-0067">ATP-binding</keyword>
<dbReference type="EMBL" id="CAJHUC010002614">
    <property type="protein sequence ID" value="CAD7704054.1"/>
    <property type="molecule type" value="Genomic_DNA"/>
</dbReference>
<dbReference type="OrthoDB" id="40902at2759"/>
<feature type="compositionally biased region" description="Acidic residues" evidence="7">
    <location>
        <begin position="391"/>
        <end position="403"/>
    </location>
</feature>
<dbReference type="AlphaFoldDB" id="A0A8S1JDZ4"/>
<feature type="domain" description="Protein kinase" evidence="8">
    <location>
        <begin position="76"/>
        <end position="341"/>
    </location>
</feature>